<dbReference type="InterPro" id="IPR009056">
    <property type="entry name" value="Cyt_c-like_dom"/>
</dbReference>
<dbReference type="Pfam" id="PF06537">
    <property type="entry name" value="DHOR"/>
    <property type="match status" value="2"/>
</dbReference>
<dbReference type="GO" id="GO:0009055">
    <property type="term" value="F:electron transfer activity"/>
    <property type="evidence" value="ECO:0007669"/>
    <property type="project" value="InterPro"/>
</dbReference>
<dbReference type="Gene3D" id="1.10.760.10">
    <property type="entry name" value="Cytochrome c-like domain"/>
    <property type="match status" value="1"/>
</dbReference>
<reference evidence="5" key="1">
    <citation type="submission" date="2018-05" db="EMBL/GenBank/DDBJ databases">
        <authorList>
            <person name="Lanie J.A."/>
            <person name="Ng W.-L."/>
            <person name="Kazmierczak K.M."/>
            <person name="Andrzejewski T.M."/>
            <person name="Davidsen T.M."/>
            <person name="Wayne K.J."/>
            <person name="Tettelin H."/>
            <person name="Glass J.I."/>
            <person name="Rusch D."/>
            <person name="Podicherti R."/>
            <person name="Tsui H.-C.T."/>
            <person name="Winkler M.E."/>
        </authorList>
    </citation>
    <scope>NUCLEOTIDE SEQUENCE</scope>
</reference>
<dbReference type="GO" id="GO:0020037">
    <property type="term" value="F:heme binding"/>
    <property type="evidence" value="ECO:0007669"/>
    <property type="project" value="InterPro"/>
</dbReference>
<evidence type="ECO:0000313" key="5">
    <source>
        <dbReference type="EMBL" id="SVB36899.1"/>
    </source>
</evidence>
<evidence type="ECO:0000256" key="3">
    <source>
        <dbReference type="ARBA" id="ARBA00023004"/>
    </source>
</evidence>
<gene>
    <name evidence="5" type="ORF">METZ01_LOCUS189753</name>
</gene>
<dbReference type="PROSITE" id="PS51007">
    <property type="entry name" value="CYTC"/>
    <property type="match status" value="1"/>
</dbReference>
<dbReference type="PANTHER" id="PTHR30600">
    <property type="entry name" value="CYTOCHROME C PEROXIDASE-RELATED"/>
    <property type="match status" value="1"/>
</dbReference>
<evidence type="ECO:0000259" key="4">
    <source>
        <dbReference type="PROSITE" id="PS51007"/>
    </source>
</evidence>
<dbReference type="EMBL" id="UINC01039026">
    <property type="protein sequence ID" value="SVB36899.1"/>
    <property type="molecule type" value="Genomic_DNA"/>
</dbReference>
<accession>A0A382DFG8</accession>
<dbReference type="SUPFAM" id="SSF46626">
    <property type="entry name" value="Cytochrome c"/>
    <property type="match status" value="1"/>
</dbReference>
<proteinExistence type="predicted"/>
<name>A0A382DFG8_9ZZZZ</name>
<protein>
    <recommendedName>
        <fullName evidence="4">Cytochrome c domain-containing protein</fullName>
    </recommendedName>
</protein>
<dbReference type="PANTHER" id="PTHR30600:SF4">
    <property type="entry name" value="CYTOCHROME C DOMAIN-CONTAINING PROTEIN"/>
    <property type="match status" value="1"/>
</dbReference>
<dbReference type="GO" id="GO:0004130">
    <property type="term" value="F:cytochrome-c peroxidase activity"/>
    <property type="evidence" value="ECO:0007669"/>
    <property type="project" value="TreeGrafter"/>
</dbReference>
<organism evidence="5">
    <name type="scientific">marine metagenome</name>
    <dbReference type="NCBI Taxonomy" id="408172"/>
    <lineage>
        <taxon>unclassified sequences</taxon>
        <taxon>metagenomes</taxon>
        <taxon>ecological metagenomes</taxon>
    </lineage>
</organism>
<dbReference type="GO" id="GO:0046872">
    <property type="term" value="F:metal ion binding"/>
    <property type="evidence" value="ECO:0007669"/>
    <property type="project" value="UniProtKB-KW"/>
</dbReference>
<keyword evidence="2" id="KW-0479">Metal-binding</keyword>
<dbReference type="PROSITE" id="PS51257">
    <property type="entry name" value="PROKAR_LIPOPROTEIN"/>
    <property type="match status" value="1"/>
</dbReference>
<evidence type="ECO:0000256" key="1">
    <source>
        <dbReference type="ARBA" id="ARBA00022617"/>
    </source>
</evidence>
<dbReference type="InterPro" id="IPR036909">
    <property type="entry name" value="Cyt_c-like_dom_sf"/>
</dbReference>
<sequence length="408" mass="43397">MTNQSRSLFQGAICVCMLLVAFGCDTLMTSAPTAGDEFAAPVDGLETDLSLVFLQGDENFERAFTVAEGLGPIFNNVSCEGCHPGDGRGTPETGFFRFSKDGDLLIDNGGPQHQDRVIAGARLIPEMIPEDADRSFRMPPPVFGVGLIEAIPEATILALADPDDADGDGISGRPNWVNAADFVPDSHVGGGGGVQLGRFSRKAQVSSLLQQVAEAYNQDMGITSDFLPDENFNVQRSATVGVGDVAADPEISASTVLLTTMYVRLLAPPSRGKQTDAVQRGDELFAGIGCVACHVPSMRTGPHEIPTLSQQTAQLYSDLLLHDMGPRLADDRPDGDATGTEWRTAPLWGTRLVPEFLGGREFYLHDGSATSLHDAIIAHGGEAQSSRDAYIAFDAAAQDDLVTFLKSL</sequence>
<dbReference type="InterPro" id="IPR051395">
    <property type="entry name" value="Cytochrome_c_Peroxidase/MauG"/>
</dbReference>
<feature type="domain" description="Cytochrome c" evidence="4">
    <location>
        <begin position="276"/>
        <end position="408"/>
    </location>
</feature>
<keyword evidence="1" id="KW-0349">Heme</keyword>
<keyword evidence="3" id="KW-0408">Iron</keyword>
<dbReference type="AlphaFoldDB" id="A0A382DFG8"/>
<evidence type="ECO:0000256" key="2">
    <source>
        <dbReference type="ARBA" id="ARBA00022723"/>
    </source>
</evidence>
<dbReference type="InterPro" id="IPR010538">
    <property type="entry name" value="DHOR"/>
</dbReference>